<dbReference type="InterPro" id="IPR032830">
    <property type="entry name" value="XPB/Ssl2_N"/>
</dbReference>
<protein>
    <submittedName>
        <fullName evidence="2">Helicase-associated domain-containing protein</fullName>
    </submittedName>
</protein>
<keyword evidence="2" id="KW-0347">Helicase</keyword>
<accession>A0A8J6XN26</accession>
<dbReference type="EMBL" id="JACXAE010000063">
    <property type="protein sequence ID" value="MBD2774051.1"/>
    <property type="molecule type" value="Genomic_DNA"/>
</dbReference>
<comment type="caution">
    <text evidence="2">The sequence shown here is derived from an EMBL/GenBank/DDBJ whole genome shotgun (WGS) entry which is preliminary data.</text>
</comment>
<keyword evidence="2" id="KW-0547">Nucleotide-binding</keyword>
<evidence type="ECO:0000259" key="1">
    <source>
        <dbReference type="Pfam" id="PF13625"/>
    </source>
</evidence>
<keyword evidence="3" id="KW-1185">Reference proteome</keyword>
<gene>
    <name evidence="2" type="ORF">ICL16_18725</name>
</gene>
<name>A0A8J6XN26_9CYAN</name>
<dbReference type="AlphaFoldDB" id="A0A8J6XN26"/>
<feature type="domain" description="Helicase XPB/Ssl2 N-terminal" evidence="1">
    <location>
        <begin position="623"/>
        <end position="707"/>
    </location>
</feature>
<dbReference type="RefSeq" id="WP_190830576.1">
    <property type="nucleotide sequence ID" value="NZ_CAWPPI010000063.1"/>
</dbReference>
<keyword evidence="2" id="KW-0378">Hydrolase</keyword>
<proteinExistence type="predicted"/>
<sequence length="744" mass="85400">MSEKLRFDPYLNQINTELLPPMAKVWAGKGVQRKQDCIKAITDGLKNPQTVQDVIQQLKPFERLALELAKVAHGEMKAEDLLQMLRLLDAEELPEFHKESEPDHKAFAKYLVKRGIFLCIIPISSYNYAESDRSLSVFTDERLLTHIGSPSFNKLPLKNHPEPKLTTVRRPANVVLNILGMLQAIEQQDGFKLTQKGTFQLNSLKKFTKSQNWKDESTEVDGFLFHDPANAFAFALLNSDLLIPTKENTINLRVSIEEFAKYSQKEQVELLIHGFVKSIQWLEFRENRWYNRELFIQGREILLSALKLLPEAGRHWVDFDEFEQILFKRLGEFFSLKTKPSYPRRFVNDTRDELTILKEWRDKLRQDWLGYERVWLKYALSSWLYYLGIVELGLLPSLSAKIQNDSISSFRLTDLGRLLLYPQETDNNLVTEYSSQQAWIVQPNFEVMVYLEDVNPLQLALLERHAERVSVQQHIAQYRLTRDSVYNGWENGYSLTELLAALQEGSKVGLPQNVETELQQWGNLYEQVKLRKRVKLLEFADEASRESAVNQGLKGKPIGDKFLLVGERASAKSWFGDIIDYNQPLPRCLSITEDGMVTITQSTPDLLIHEQLNRWMEVQADGSWRLSRKSVTDAVKAGAKPEELIEFLRSRLTTQIPNLLNVAIQGWVGIGTTVEVEKVLVLRCTNPAVFNAIASSPKLAPYLLGKLAPDVLLVDEKQSKKFASELEWAGLKVLETLQNVPKVE</sequence>
<keyword evidence="2" id="KW-0067">ATP-binding</keyword>
<feature type="domain" description="Helicase XPB/Ssl2 N-terminal" evidence="1">
    <location>
        <begin position="440"/>
        <end position="549"/>
    </location>
</feature>
<dbReference type="Proteomes" id="UP000629098">
    <property type="component" value="Unassembled WGS sequence"/>
</dbReference>
<dbReference type="GO" id="GO:0004386">
    <property type="term" value="F:helicase activity"/>
    <property type="evidence" value="ECO:0007669"/>
    <property type="project" value="UniProtKB-KW"/>
</dbReference>
<evidence type="ECO:0000313" key="2">
    <source>
        <dbReference type="EMBL" id="MBD2774051.1"/>
    </source>
</evidence>
<organism evidence="2 3">
    <name type="scientific">Iningainema tapete BLCC-T55</name>
    <dbReference type="NCBI Taxonomy" id="2748662"/>
    <lineage>
        <taxon>Bacteria</taxon>
        <taxon>Bacillati</taxon>
        <taxon>Cyanobacteriota</taxon>
        <taxon>Cyanophyceae</taxon>
        <taxon>Nostocales</taxon>
        <taxon>Scytonemataceae</taxon>
        <taxon>Iningainema tapete</taxon>
    </lineage>
</organism>
<evidence type="ECO:0000313" key="3">
    <source>
        <dbReference type="Proteomes" id="UP000629098"/>
    </source>
</evidence>
<reference evidence="2" key="1">
    <citation type="submission" date="2020-09" db="EMBL/GenBank/DDBJ databases">
        <title>Iningainema tapete sp. nov. (Scytonemataceae, Cyanobacteria) from greenhouses in central Florida (USA) produces two types of nodularin with biosynthetic potential for microcystin-LR and anabaenopeptins.</title>
        <authorList>
            <person name="Berthold D.E."/>
            <person name="Lefler F.W."/>
            <person name="Huang I.-S."/>
            <person name="Abdulla H."/>
            <person name="Zimba P.V."/>
            <person name="Laughinghouse H.D. IV."/>
        </authorList>
    </citation>
    <scope>NUCLEOTIDE SEQUENCE</scope>
    <source>
        <strain evidence="2">BLCCT55</strain>
    </source>
</reference>
<dbReference type="Pfam" id="PF13625">
    <property type="entry name" value="Helicase_C_3"/>
    <property type="match status" value="2"/>
</dbReference>